<dbReference type="SUPFAM" id="SSF89957">
    <property type="entry name" value="MTH1187/YkoF-like"/>
    <property type="match status" value="1"/>
</dbReference>
<dbReference type="STRING" id="880072.Desac_2358"/>
<comment type="similarity">
    <text evidence="1">Belongs to the UPF0045 family.</text>
</comment>
<dbReference type="HOGENOM" id="CLU_137479_3_1_7"/>
<dbReference type="InterPro" id="IPR029756">
    <property type="entry name" value="MTH1187/YkoF-like"/>
</dbReference>
<dbReference type="InterPro" id="IPR002767">
    <property type="entry name" value="Thiamine_BP"/>
</dbReference>
<protein>
    <recommendedName>
        <fullName evidence="2">Thiamine-binding protein domain-containing protein</fullName>
    </recommendedName>
</protein>
<proteinExistence type="inferred from homology"/>
<reference evidence="3 4" key="1">
    <citation type="journal article" date="2011" name="Stand. Genomic Sci.">
        <title>Complete genome sequence of the acetate-degrading sulfate reducer Desulfobacca acetoxidans type strain (ASRB2).</title>
        <authorList>
            <person name="Goker M."/>
            <person name="Teshima H."/>
            <person name="Lapidus A."/>
            <person name="Nolan M."/>
            <person name="Lucas S."/>
            <person name="Hammon N."/>
            <person name="Deshpande S."/>
            <person name="Cheng J.F."/>
            <person name="Tapia R."/>
            <person name="Han C."/>
            <person name="Goodwin L."/>
            <person name="Pitluck S."/>
            <person name="Huntemann M."/>
            <person name="Liolios K."/>
            <person name="Ivanova N."/>
            <person name="Pagani I."/>
            <person name="Mavromatis K."/>
            <person name="Ovchinikova G."/>
            <person name="Pati A."/>
            <person name="Chen A."/>
            <person name="Palaniappan K."/>
            <person name="Land M."/>
            <person name="Hauser L."/>
            <person name="Brambilla E.M."/>
            <person name="Rohde M."/>
            <person name="Spring S."/>
            <person name="Detter J.C."/>
            <person name="Woyke T."/>
            <person name="Bristow J."/>
            <person name="Eisen J.A."/>
            <person name="Markowitz V."/>
            <person name="Hugenholtz P."/>
            <person name="Kyrpides N.C."/>
            <person name="Klenk H.P."/>
        </authorList>
    </citation>
    <scope>NUCLEOTIDE SEQUENCE [LARGE SCALE GENOMIC DNA]</scope>
    <source>
        <strain evidence="4">ATCC 700848 / DSM 11109 / ASRB2</strain>
    </source>
</reference>
<dbReference type="PANTHER" id="PTHR33777">
    <property type="entry name" value="UPF0045 PROTEIN ECM15"/>
    <property type="match status" value="1"/>
</dbReference>
<dbReference type="OrthoDB" id="9793516at2"/>
<dbReference type="AlphaFoldDB" id="F2NFR1"/>
<evidence type="ECO:0000313" key="3">
    <source>
        <dbReference type="EMBL" id="AEB10180.1"/>
    </source>
</evidence>
<dbReference type="GO" id="GO:0005829">
    <property type="term" value="C:cytosol"/>
    <property type="evidence" value="ECO:0007669"/>
    <property type="project" value="TreeGrafter"/>
</dbReference>
<dbReference type="Gene3D" id="3.30.70.930">
    <property type="match status" value="1"/>
</dbReference>
<dbReference type="Pfam" id="PF01910">
    <property type="entry name" value="Thiamine_BP"/>
    <property type="match status" value="1"/>
</dbReference>
<dbReference type="EMBL" id="CP002629">
    <property type="protein sequence ID" value="AEB10180.1"/>
    <property type="molecule type" value="Genomic_DNA"/>
</dbReference>
<dbReference type="NCBIfam" id="TIGR00106">
    <property type="entry name" value="MTH1187 family thiamine-binding protein"/>
    <property type="match status" value="1"/>
</dbReference>
<organism evidence="3 4">
    <name type="scientific">Desulfobacca acetoxidans (strain ATCC 700848 / DSM 11109 / ASRB2)</name>
    <dbReference type="NCBI Taxonomy" id="880072"/>
    <lineage>
        <taxon>Bacteria</taxon>
        <taxon>Pseudomonadati</taxon>
        <taxon>Thermodesulfobacteriota</taxon>
        <taxon>Desulfobaccia</taxon>
        <taxon>Desulfobaccales</taxon>
        <taxon>Desulfobaccaceae</taxon>
        <taxon>Desulfobacca</taxon>
    </lineage>
</organism>
<reference evidence="4" key="2">
    <citation type="submission" date="2011-03" db="EMBL/GenBank/DDBJ databases">
        <title>The complete genome of Desulfobacca acetoxidans DSM 11109.</title>
        <authorList>
            <consortium name="US DOE Joint Genome Institute (JGI-PGF)"/>
            <person name="Lucas S."/>
            <person name="Copeland A."/>
            <person name="Lapidus A."/>
            <person name="Bruce D."/>
            <person name="Goodwin L."/>
            <person name="Pitluck S."/>
            <person name="Peters L."/>
            <person name="Kyrpides N."/>
            <person name="Mavromatis K."/>
            <person name="Ivanova N."/>
            <person name="Ovchinnikova G."/>
            <person name="Teshima H."/>
            <person name="Detter J.C."/>
            <person name="Han C."/>
            <person name="Land M."/>
            <person name="Hauser L."/>
            <person name="Markowitz V."/>
            <person name="Cheng J.-F."/>
            <person name="Hugenholtz P."/>
            <person name="Woyke T."/>
            <person name="Wu D."/>
            <person name="Spring S."/>
            <person name="Schueler E."/>
            <person name="Brambilla E."/>
            <person name="Klenk H.-P."/>
            <person name="Eisen J.A."/>
        </authorList>
    </citation>
    <scope>NUCLEOTIDE SEQUENCE [LARGE SCALE GENOMIC DNA]</scope>
    <source>
        <strain evidence="4">ATCC 700848 / DSM 11109 / ASRB2</strain>
    </source>
</reference>
<dbReference type="PANTHER" id="PTHR33777:SF1">
    <property type="entry name" value="UPF0045 PROTEIN ECM15"/>
    <property type="match status" value="1"/>
</dbReference>
<feature type="domain" description="Thiamine-binding protein" evidence="2">
    <location>
        <begin position="4"/>
        <end position="94"/>
    </location>
</feature>
<dbReference type="InterPro" id="IPR051614">
    <property type="entry name" value="UPF0045_domain"/>
</dbReference>
<evidence type="ECO:0000313" key="4">
    <source>
        <dbReference type="Proteomes" id="UP000000483"/>
    </source>
</evidence>
<accession>F2NFR1</accession>
<dbReference type="eggNOG" id="COG0011">
    <property type="taxonomic scope" value="Bacteria"/>
</dbReference>
<keyword evidence="4" id="KW-1185">Reference proteome</keyword>
<gene>
    <name evidence="3" type="ordered locus">Desac_2358</name>
</gene>
<name>F2NFR1_DESAR</name>
<evidence type="ECO:0000259" key="2">
    <source>
        <dbReference type="Pfam" id="PF01910"/>
    </source>
</evidence>
<evidence type="ECO:0000256" key="1">
    <source>
        <dbReference type="ARBA" id="ARBA00010272"/>
    </source>
</evidence>
<dbReference type="Proteomes" id="UP000000483">
    <property type="component" value="Chromosome"/>
</dbReference>
<dbReference type="RefSeq" id="WP_013707289.1">
    <property type="nucleotide sequence ID" value="NC_015388.1"/>
</dbReference>
<dbReference type="KEGG" id="dao:Desac_2358"/>
<sequence>MAIMEISVVPLGMGGVGVGEYVADLIRYLQNNSIPYKLTDMGTILEGEVDQLLSVARNLHELPFHRQVKRVVTHIAIDDRRDREVHLEDKIKAVTQRLTQS</sequence>